<sequence>MECAVAHRLRCALSTQRKASRKLREAAAVACRICRRKELEMERNDEKGFFSWVTRLVRDHRGALAAVARNEGLLADDALDAVQDAFATFLGLPHARKLAYEDDDSRNLLAILVRNHSRNRRRRHELARPHLSDSEVVERLADERESVDSLIEHAEAHVLAFQCVEKLATVQRQVVTLRLLEDQPGVRVADLLGTTPGNVAVLLHRAKRELRACMEG</sequence>
<feature type="domain" description="RNA polymerase sigma factor 70 region 4 type 2" evidence="5">
    <location>
        <begin position="162"/>
        <end position="210"/>
    </location>
</feature>
<gene>
    <name evidence="6" type="ORF">HNV28_14965</name>
</gene>
<dbReference type="InterPro" id="IPR013249">
    <property type="entry name" value="RNA_pol_sigma70_r4_t2"/>
</dbReference>
<evidence type="ECO:0000313" key="6">
    <source>
        <dbReference type="EMBL" id="NOJ79627.1"/>
    </source>
</evidence>
<keyword evidence="4" id="KW-0804">Transcription</keyword>
<keyword evidence="1" id="KW-0805">Transcription regulation</keyword>
<dbReference type="InterPro" id="IPR013324">
    <property type="entry name" value="RNA_pol_sigma_r3/r4-like"/>
</dbReference>
<dbReference type="Gene3D" id="1.10.10.10">
    <property type="entry name" value="Winged helix-like DNA-binding domain superfamily/Winged helix DNA-binding domain"/>
    <property type="match status" value="1"/>
</dbReference>
<name>A0A7Y4II39_MYXXA</name>
<dbReference type="EMBL" id="JABFNT010000042">
    <property type="protein sequence ID" value="NOJ79627.1"/>
    <property type="molecule type" value="Genomic_DNA"/>
</dbReference>
<comment type="caution">
    <text evidence="6">The sequence shown here is derived from an EMBL/GenBank/DDBJ whole genome shotgun (WGS) entry which is preliminary data.</text>
</comment>
<dbReference type="PANTHER" id="PTHR43133:SF8">
    <property type="entry name" value="RNA POLYMERASE SIGMA FACTOR HI_1459-RELATED"/>
    <property type="match status" value="1"/>
</dbReference>
<keyword evidence="2" id="KW-0731">Sigma factor</keyword>
<dbReference type="InterPro" id="IPR014284">
    <property type="entry name" value="RNA_pol_sigma-70_dom"/>
</dbReference>
<dbReference type="Pfam" id="PF08281">
    <property type="entry name" value="Sigma70_r4_2"/>
    <property type="match status" value="1"/>
</dbReference>
<evidence type="ECO:0000259" key="5">
    <source>
        <dbReference type="Pfam" id="PF08281"/>
    </source>
</evidence>
<dbReference type="Proteomes" id="UP000533080">
    <property type="component" value="Unassembled WGS sequence"/>
</dbReference>
<dbReference type="GO" id="GO:0003677">
    <property type="term" value="F:DNA binding"/>
    <property type="evidence" value="ECO:0007669"/>
    <property type="project" value="UniProtKB-KW"/>
</dbReference>
<evidence type="ECO:0000256" key="3">
    <source>
        <dbReference type="ARBA" id="ARBA00023125"/>
    </source>
</evidence>
<dbReference type="InterPro" id="IPR039425">
    <property type="entry name" value="RNA_pol_sigma-70-like"/>
</dbReference>
<dbReference type="SUPFAM" id="SSF88659">
    <property type="entry name" value="Sigma3 and sigma4 domains of RNA polymerase sigma factors"/>
    <property type="match status" value="1"/>
</dbReference>
<dbReference type="InterPro" id="IPR036388">
    <property type="entry name" value="WH-like_DNA-bd_sf"/>
</dbReference>
<accession>A0A7Y4II39</accession>
<dbReference type="GO" id="GO:0006352">
    <property type="term" value="P:DNA-templated transcription initiation"/>
    <property type="evidence" value="ECO:0007669"/>
    <property type="project" value="InterPro"/>
</dbReference>
<evidence type="ECO:0000256" key="1">
    <source>
        <dbReference type="ARBA" id="ARBA00023015"/>
    </source>
</evidence>
<keyword evidence="3" id="KW-0238">DNA-binding</keyword>
<protein>
    <submittedName>
        <fullName evidence="6">Sigma-70 family RNA polymerase sigma factor</fullName>
    </submittedName>
</protein>
<dbReference type="AlphaFoldDB" id="A0A7Y4II39"/>
<evidence type="ECO:0000256" key="4">
    <source>
        <dbReference type="ARBA" id="ARBA00023163"/>
    </source>
</evidence>
<dbReference type="GO" id="GO:0016987">
    <property type="term" value="F:sigma factor activity"/>
    <property type="evidence" value="ECO:0007669"/>
    <property type="project" value="UniProtKB-KW"/>
</dbReference>
<evidence type="ECO:0000313" key="7">
    <source>
        <dbReference type="Proteomes" id="UP000533080"/>
    </source>
</evidence>
<proteinExistence type="predicted"/>
<dbReference type="NCBIfam" id="TIGR02937">
    <property type="entry name" value="sigma70-ECF"/>
    <property type="match status" value="1"/>
</dbReference>
<evidence type="ECO:0000256" key="2">
    <source>
        <dbReference type="ARBA" id="ARBA00023082"/>
    </source>
</evidence>
<dbReference type="PANTHER" id="PTHR43133">
    <property type="entry name" value="RNA POLYMERASE ECF-TYPE SIGMA FACTO"/>
    <property type="match status" value="1"/>
</dbReference>
<reference evidence="6 7" key="1">
    <citation type="submission" date="2020-05" db="EMBL/GenBank/DDBJ databases">
        <authorList>
            <person name="Whitworth D."/>
        </authorList>
    </citation>
    <scope>NUCLEOTIDE SEQUENCE [LARGE SCALE GENOMIC DNA]</scope>
    <source>
        <strain evidence="6 7">AM005</strain>
    </source>
</reference>
<organism evidence="6 7">
    <name type="scientific">Myxococcus xanthus</name>
    <dbReference type="NCBI Taxonomy" id="34"/>
    <lineage>
        <taxon>Bacteria</taxon>
        <taxon>Pseudomonadati</taxon>
        <taxon>Myxococcota</taxon>
        <taxon>Myxococcia</taxon>
        <taxon>Myxococcales</taxon>
        <taxon>Cystobacterineae</taxon>
        <taxon>Myxococcaceae</taxon>
        <taxon>Myxococcus</taxon>
    </lineage>
</organism>